<gene>
    <name evidence="17" type="ORF">Dbus_chr3Lg1469</name>
</gene>
<dbReference type="EMBL" id="CP012525">
    <property type="protein sequence ID" value="ALC44303.1"/>
    <property type="molecule type" value="Genomic_DNA"/>
</dbReference>
<dbReference type="GO" id="GO:0004377">
    <property type="term" value="F:GDP-Man:Man(3)GlcNAc(2)-PP-Dol alpha-1,2-mannosyltransferase activity"/>
    <property type="evidence" value="ECO:0007669"/>
    <property type="project" value="UniProtKB-UniRule"/>
</dbReference>
<name>A0A0M3QWK4_DROBS</name>
<evidence type="ECO:0000256" key="7">
    <source>
        <dbReference type="ARBA" id="ARBA00022679"/>
    </source>
</evidence>
<dbReference type="FunFam" id="3.40.50.2000:FF:000227">
    <property type="entry name" value="Alpha-1,2-mannosyltransferase"/>
    <property type="match status" value="1"/>
</dbReference>
<protein>
    <recommendedName>
        <fullName evidence="5 14">GDP-Man:Man(3)GlcNAc(2)-PP-Dol alpha-1,2-mannosyltransferase</fullName>
        <ecNumber evidence="4 14">2.4.1.131</ecNumber>
    </recommendedName>
</protein>
<dbReference type="UniPathway" id="UPA00378"/>
<evidence type="ECO:0000256" key="12">
    <source>
        <dbReference type="ARBA" id="ARBA00045065"/>
    </source>
</evidence>
<accession>A0A0M3QWK4</accession>
<keyword evidence="6 14" id="KW-0328">Glycosyltransferase</keyword>
<evidence type="ECO:0000256" key="8">
    <source>
        <dbReference type="ARBA" id="ARBA00022692"/>
    </source>
</evidence>
<comment type="similarity">
    <text evidence="3 14">Belongs to the glycosyltransferase group 1 family. Glycosyltransferase 4 subfamily.</text>
</comment>
<dbReference type="OMA" id="ARLYGWV"/>
<keyword evidence="18" id="KW-1185">Reference proteome</keyword>
<dbReference type="Gene3D" id="3.40.50.2000">
    <property type="entry name" value="Glycogen Phosphorylase B"/>
    <property type="match status" value="1"/>
</dbReference>
<comment type="pathway">
    <text evidence="2 14">Protein modification; protein glycosylation.</text>
</comment>
<keyword evidence="10" id="KW-1133">Transmembrane helix</keyword>
<evidence type="ECO:0000256" key="13">
    <source>
        <dbReference type="ARBA" id="ARBA00045128"/>
    </source>
</evidence>
<dbReference type="EC" id="2.4.1.131" evidence="4 14"/>
<keyword evidence="9 14" id="KW-0256">Endoplasmic reticulum</keyword>
<dbReference type="OrthoDB" id="2276068at2759"/>
<evidence type="ECO:0000256" key="11">
    <source>
        <dbReference type="ARBA" id="ARBA00023136"/>
    </source>
</evidence>
<dbReference type="SMR" id="A0A0M3QWK4"/>
<proteinExistence type="inferred from homology"/>
<dbReference type="PANTHER" id="PTHR45919:SF1">
    <property type="entry name" value="GDP-MAN:MAN(3)GLCNAC(2)-PP-DOL ALPHA-1,2-MANNOSYLTRANSFERASE"/>
    <property type="match status" value="1"/>
</dbReference>
<comment type="subcellular location">
    <subcellularLocation>
        <location evidence="1">Endoplasmic reticulum membrane</location>
        <topology evidence="1">Single-pass membrane protein</topology>
    </subcellularLocation>
</comment>
<evidence type="ECO:0000256" key="6">
    <source>
        <dbReference type="ARBA" id="ARBA00022676"/>
    </source>
</evidence>
<evidence type="ECO:0000256" key="9">
    <source>
        <dbReference type="ARBA" id="ARBA00022824"/>
    </source>
</evidence>
<keyword evidence="7 14" id="KW-0808">Transferase</keyword>
<reference evidence="17 18" key="1">
    <citation type="submission" date="2015-08" db="EMBL/GenBank/DDBJ databases">
        <title>Ancestral chromatin configuration constrains chromatin evolution on differentiating sex chromosomes in Drosophila.</title>
        <authorList>
            <person name="Zhou Q."/>
            <person name="Bachtrog D."/>
        </authorList>
    </citation>
    <scope>NUCLEOTIDE SEQUENCE [LARGE SCALE GENOMIC DNA]</scope>
    <source>
        <tissue evidence="17">Whole larvae</tissue>
    </source>
</reference>
<dbReference type="InterPro" id="IPR038013">
    <property type="entry name" value="ALG11"/>
</dbReference>
<dbReference type="Pfam" id="PF15924">
    <property type="entry name" value="ALG11_N"/>
    <property type="match status" value="1"/>
</dbReference>
<dbReference type="Pfam" id="PF00534">
    <property type="entry name" value="Glycos_transf_1"/>
    <property type="match status" value="1"/>
</dbReference>
<evidence type="ECO:0000256" key="10">
    <source>
        <dbReference type="ARBA" id="ARBA00022989"/>
    </source>
</evidence>
<dbReference type="GO" id="GO:0005789">
    <property type="term" value="C:endoplasmic reticulum membrane"/>
    <property type="evidence" value="ECO:0007669"/>
    <property type="project" value="UniProtKB-SubCell"/>
</dbReference>
<dbReference type="CDD" id="cd03806">
    <property type="entry name" value="GT4_ALG11-like"/>
    <property type="match status" value="1"/>
</dbReference>
<keyword evidence="8" id="KW-0812">Transmembrane</keyword>
<feature type="domain" description="ALG11 mannosyltransferase N-terminal" evidence="16">
    <location>
        <begin position="90"/>
        <end position="169"/>
    </location>
</feature>
<dbReference type="AlphaFoldDB" id="A0A0M3QWK4"/>
<comment type="function">
    <text evidence="13">GDP-Man:Man(3)GlcNAc(2)-PP-Dol alpha-1,2-mannosyltransferase that operates in the biosynthetic pathway of dolichol-linked oligosaccharides, the glycan precursors employed in protein asparagine (N)-glycosylation. The assembly of dolichol-linked oligosaccharides begins on the cytosolic side of the endoplasmic reticulum membrane and finishes in its lumen. The sequential addition of sugars to dolichol pyrophosphate produces dolichol-linked oligosaccharides containing fourteen sugars, including two GlcNAcs, nine mannoses and three glucoses. Once assembled, the oligosaccharide is transferred from the lipid to nascent proteins by oligosaccharyltransferases. Catalyzes, on the cytoplasmic face of the endoplasmic reticulum, the addition of the fourth and fifth mannose residues to the dolichol-linked oligosaccharide chain, to produce Man(5)GlcNAc(2)-PP-dolichol core oligosaccharide. Man(5)GlcNAc(2)-PP-dolichol is a substrate for ALG3, the following enzyme in the biosynthetic pathway.</text>
</comment>
<evidence type="ECO:0000256" key="5">
    <source>
        <dbReference type="ARBA" id="ARBA00022018"/>
    </source>
</evidence>
<evidence type="ECO:0000256" key="1">
    <source>
        <dbReference type="ARBA" id="ARBA00004389"/>
    </source>
</evidence>
<keyword evidence="11" id="KW-0472">Membrane</keyword>
<feature type="domain" description="Glycosyl transferase family 1" evidence="15">
    <location>
        <begin position="195"/>
        <end position="370"/>
    </location>
</feature>
<evidence type="ECO:0000313" key="17">
    <source>
        <dbReference type="EMBL" id="ALC44303.1"/>
    </source>
</evidence>
<evidence type="ECO:0000256" key="14">
    <source>
        <dbReference type="RuleBase" id="RU367051"/>
    </source>
</evidence>
<organism evidence="17 18">
    <name type="scientific">Drosophila busckii</name>
    <name type="common">Fruit fly</name>
    <dbReference type="NCBI Taxonomy" id="30019"/>
    <lineage>
        <taxon>Eukaryota</taxon>
        <taxon>Metazoa</taxon>
        <taxon>Ecdysozoa</taxon>
        <taxon>Arthropoda</taxon>
        <taxon>Hexapoda</taxon>
        <taxon>Insecta</taxon>
        <taxon>Pterygota</taxon>
        <taxon>Neoptera</taxon>
        <taxon>Endopterygota</taxon>
        <taxon>Diptera</taxon>
        <taxon>Brachycera</taxon>
        <taxon>Muscomorpha</taxon>
        <taxon>Ephydroidea</taxon>
        <taxon>Drosophilidae</taxon>
        <taxon>Drosophila</taxon>
    </lineage>
</organism>
<dbReference type="Proteomes" id="UP000494163">
    <property type="component" value="Chromosome 3L"/>
</dbReference>
<dbReference type="PANTHER" id="PTHR45919">
    <property type="entry name" value="GDP-MAN:MAN(3)GLCNAC(2)-PP-DOL ALPHA-1,2-MANNOSYLTRANSFERASE"/>
    <property type="match status" value="1"/>
</dbReference>
<evidence type="ECO:0000256" key="4">
    <source>
        <dbReference type="ARBA" id="ARBA00012645"/>
    </source>
</evidence>
<dbReference type="SUPFAM" id="SSF53756">
    <property type="entry name" value="UDP-Glycosyltransferase/glycogen phosphorylase"/>
    <property type="match status" value="1"/>
</dbReference>
<evidence type="ECO:0000256" key="3">
    <source>
        <dbReference type="ARBA" id="ARBA00009481"/>
    </source>
</evidence>
<evidence type="ECO:0000259" key="16">
    <source>
        <dbReference type="Pfam" id="PF15924"/>
    </source>
</evidence>
<dbReference type="InterPro" id="IPR031814">
    <property type="entry name" value="ALG11_N"/>
</dbReference>
<evidence type="ECO:0000256" key="2">
    <source>
        <dbReference type="ARBA" id="ARBA00004922"/>
    </source>
</evidence>
<dbReference type="InterPro" id="IPR001296">
    <property type="entry name" value="Glyco_trans_1"/>
</dbReference>
<evidence type="ECO:0000259" key="15">
    <source>
        <dbReference type="Pfam" id="PF00534"/>
    </source>
</evidence>
<comment type="catalytic activity">
    <reaction evidence="12 14">
        <text>an alpha-D-Man-(1-&gt;3)-[alpha-D-Man-(1-&gt;6)]-beta-D-Man-(1-&gt;4)-beta-D-GlcNAc-(1-&gt;4)-alpha-D-GlcNAc-diphospho-di-trans,poly-cis-dolichol + 2 GDP-alpha-D-mannose = an alpha-D-Man-(1-&gt;2)-alpha-D-Man-(1-&gt;2)-alpha-D-Man-(1-&gt;3)-[alpha-D-Man-(1-&gt;6)]-beta-D-Man-(1-&gt;4)-beta-D-GlcNAc-(1-&gt;4)-alpha-D-GlcNAc-diphospho-di-trans,poly-cis-dolichol + 2 GDP + 2 H(+)</text>
        <dbReference type="Rhea" id="RHEA:29523"/>
        <dbReference type="Rhea" id="RHEA-COMP:19515"/>
        <dbReference type="Rhea" id="RHEA-COMP:19516"/>
        <dbReference type="ChEBI" id="CHEBI:15378"/>
        <dbReference type="ChEBI" id="CHEBI:57527"/>
        <dbReference type="ChEBI" id="CHEBI:58189"/>
        <dbReference type="ChEBI" id="CHEBI:132511"/>
        <dbReference type="ChEBI" id="CHEBI:132515"/>
        <dbReference type="EC" id="2.4.1.131"/>
    </reaction>
    <physiologicalReaction direction="left-to-right" evidence="12 14">
        <dbReference type="Rhea" id="RHEA:29524"/>
    </physiologicalReaction>
</comment>
<dbReference type="STRING" id="30019.A0A0M3QWK4"/>
<dbReference type="GO" id="GO:0006487">
    <property type="term" value="P:protein N-linked glycosylation"/>
    <property type="evidence" value="ECO:0007669"/>
    <property type="project" value="TreeGrafter"/>
</dbReference>
<evidence type="ECO:0000313" key="18">
    <source>
        <dbReference type="Proteomes" id="UP000494163"/>
    </source>
</evidence>
<sequence length="393" mass="45201">MLAFFTHTVTPVVGNKYDNIKIVIYTGDIDATPSSILEKAKNVFNIALDVDKITFVFLKQRHWVEARKYPHFTLLGQSLGSIVLGLEAVSDCRVGCYVHYPTISTDMLKRVQYRHTAHNNKAYVARNPFLTRIKLVYYRLFSKMYRFASRCSETIMVNSSWTENHILELLDVPFKTFRVYPPCEIEHLRKLEHIEKNDEIVILSVGQFRPEKNHPLQLQILYELRTLLARDEDLWNQIRLIIVGSCRNEEDYERLQNMKDLAKHLSLENSIDFKVNVPYDDLLKMYETTKIGIHTMWNEHFGIGIVECMAAGLIMVAHKSGGPLLDIVETSEGSQNGFLATDAVEYAACILNIILSPDEANQNIIDAARSSVARFSEEEFDKQFLRAISTLFN</sequence>